<reference evidence="3 4" key="1">
    <citation type="submission" date="2015-08" db="EMBL/GenBank/DDBJ databases">
        <title>Next Generation Sequencing and Analysis of the Genome of Puccinia sorghi L Schw, the Causal Agent of Maize Common Rust.</title>
        <authorList>
            <person name="Rochi L."/>
            <person name="Burguener G."/>
            <person name="Darino M."/>
            <person name="Turjanski A."/>
            <person name="Kreff E."/>
            <person name="Dieguez M.J."/>
            <person name="Sacco F."/>
        </authorList>
    </citation>
    <scope>NUCLEOTIDE SEQUENCE [LARGE SCALE GENOMIC DNA]</scope>
    <source>
        <strain evidence="3 4">RO10H11247</strain>
    </source>
</reference>
<gene>
    <name evidence="3" type="ORF">VP01_142g16</name>
</gene>
<evidence type="ECO:0000313" key="3">
    <source>
        <dbReference type="EMBL" id="KNZ61256.1"/>
    </source>
</evidence>
<feature type="chain" id="PRO_5005568538" evidence="2">
    <location>
        <begin position="26"/>
        <end position="545"/>
    </location>
</feature>
<dbReference type="OrthoDB" id="2519226at2759"/>
<sequence length="545" mass="56106">MDFSTLVLISITLAISGMNTSNVSATPIPQLFYPNGFNRPIYPPPGNFPLPGVYPVNNQFNGRPIFYRRQATPMSSGSAMTHTPGTAATQPAMSTNQVTVLSTGAAATHSMSQNMTGQTPSKPMTTTAYLMMPETAESTSKVSKPTAGTMTAMPIRGIAPMMQNMAANVSHTMPSASSPAAMNHTMASQTSPSAAPASSTTIMMLTQPMEAAAKTMRRRQIALSPSTSTSTTVPATMTMANNGVGSTPPLPTGQGQMTNGQPRMMAGTTTTVPTQIAGMMSHPTGQMSGMVNGESQPLVMTTSSKLAVTRRGEVTLSSSTGTPALVIPHVSTPNMTAFTPQMMAGQAPTAPITASATTEPMQMRSPAPMSMPPMAPAKTVARRELLSSSILGSNMNMHNLSTSPASPCAPATVNYTPSQNVSPTTGLPTTNLALTPTSSYGTTRTNPATTNTPSMAASGLAAPLTGSTVGQTAYTPASNQPPFVSTASTASTAVPTISISYLPTSSNPAAVNPTTNSAPNPAVYDSSARTPIPINKPMELDTQSS</sequence>
<dbReference type="EMBL" id="LAVV01004777">
    <property type="protein sequence ID" value="KNZ61256.1"/>
    <property type="molecule type" value="Genomic_DNA"/>
</dbReference>
<proteinExistence type="predicted"/>
<dbReference type="VEuPathDB" id="FungiDB:VP01_142g16"/>
<dbReference type="AlphaFoldDB" id="A0A0L6VKF3"/>
<organism evidence="3 4">
    <name type="scientific">Puccinia sorghi</name>
    <dbReference type="NCBI Taxonomy" id="27349"/>
    <lineage>
        <taxon>Eukaryota</taxon>
        <taxon>Fungi</taxon>
        <taxon>Dikarya</taxon>
        <taxon>Basidiomycota</taxon>
        <taxon>Pucciniomycotina</taxon>
        <taxon>Pucciniomycetes</taxon>
        <taxon>Pucciniales</taxon>
        <taxon>Pucciniaceae</taxon>
        <taxon>Puccinia</taxon>
    </lineage>
</organism>
<name>A0A0L6VKF3_9BASI</name>
<protein>
    <submittedName>
        <fullName evidence="3">Uncharacterized protein</fullName>
    </submittedName>
</protein>
<comment type="caution">
    <text evidence="3">The sequence shown here is derived from an EMBL/GenBank/DDBJ whole genome shotgun (WGS) entry which is preliminary data.</text>
</comment>
<dbReference type="Proteomes" id="UP000037035">
    <property type="component" value="Unassembled WGS sequence"/>
</dbReference>
<feature type="region of interest" description="Disordered" evidence="1">
    <location>
        <begin position="506"/>
        <end position="545"/>
    </location>
</feature>
<accession>A0A0L6VKF3</accession>
<evidence type="ECO:0000313" key="4">
    <source>
        <dbReference type="Proteomes" id="UP000037035"/>
    </source>
</evidence>
<feature type="compositionally biased region" description="Polar residues" evidence="1">
    <location>
        <begin position="419"/>
        <end position="441"/>
    </location>
</feature>
<feature type="compositionally biased region" description="Polar residues" evidence="1">
    <location>
        <begin position="506"/>
        <end position="519"/>
    </location>
</feature>
<dbReference type="STRING" id="27349.A0A0L6VKF3"/>
<evidence type="ECO:0000256" key="2">
    <source>
        <dbReference type="SAM" id="SignalP"/>
    </source>
</evidence>
<feature type="region of interest" description="Disordered" evidence="1">
    <location>
        <begin position="419"/>
        <end position="447"/>
    </location>
</feature>
<keyword evidence="2" id="KW-0732">Signal</keyword>
<evidence type="ECO:0000256" key="1">
    <source>
        <dbReference type="SAM" id="MobiDB-lite"/>
    </source>
</evidence>
<feature type="signal peptide" evidence="2">
    <location>
        <begin position="1"/>
        <end position="25"/>
    </location>
</feature>
<keyword evidence="4" id="KW-1185">Reference proteome</keyword>